<sequence length="493" mass="56363">MKKYIISVLAVPFLMLSSCESDLTKINENPKDPANVDPSVLLTNVARQSFPVDNSANSALRMLVNTGEENDYQYLKWNNASFDAYKNILLNDVKMMEEAAKSNNKNYQAIGKFFRALHFYNLSMRVGDIPYSEALRGETDNIRLPKYDKQEDVFAGILNELKEANTLINTNDKIGGDIVYNGNIERWKKLINSFRLKILITLSKKTKVGNIDIKNEFASIVSTERLIESNSDNGQLTFFDLANSRYPTFNSSSYGSSLYMSDTFIQYFKDRKDPRIFTFAEQTTSAKEKNLALTDYNAYQGGNPISPYSDNAKLIDQKIISKVKTRFYLDPVNEPSNILSYSELNFILAEAAVRGWINQGDAKRYYETAVKANFDFYKANVKDSDKLFAGFDVNSYLNSTLVAYNTTESTDKQLERILTQKYMTMFHQSQWTGYFDALRTGYPKLPIVSGGVFPKRFRYPQDEYNTNAQNLKAAISSQYGGKDDIFQTPWWLQ</sequence>
<dbReference type="SUPFAM" id="SSF48452">
    <property type="entry name" value="TPR-like"/>
    <property type="match status" value="1"/>
</dbReference>
<dbReference type="AlphaFoldDB" id="A0A077EEL7"/>
<dbReference type="InterPro" id="IPR041662">
    <property type="entry name" value="SusD-like_2"/>
</dbReference>
<accession>A0A077EEL7</accession>
<dbReference type="Gene3D" id="1.25.40.390">
    <property type="match status" value="1"/>
</dbReference>
<dbReference type="Proteomes" id="UP000028933">
    <property type="component" value="Chromosome"/>
</dbReference>
<protein>
    <submittedName>
        <fullName evidence="1">Uncharacterized protein</fullName>
    </submittedName>
</protein>
<dbReference type="RefSeq" id="WP_024564247.1">
    <property type="nucleotide sequence ID" value="NZ_CP007547.1"/>
</dbReference>
<reference evidence="1 2" key="1">
    <citation type="journal article" date="2013" name="Lancet">
        <title>First case of E anophelis outbreak in an intensive-care unit.</title>
        <authorList>
            <person name="Teo J."/>
            <person name="Tan S.Y."/>
            <person name="Tay M."/>
            <person name="Ding Y."/>
            <person name="Kjelleberg S."/>
            <person name="Givskov M."/>
            <person name="Lin R.T."/>
            <person name="Yang L."/>
        </authorList>
    </citation>
    <scope>NUCLEOTIDE SEQUENCE [LARGE SCALE GENOMIC DNA]</scope>
    <source>
        <strain evidence="1 2">NUHP1</strain>
    </source>
</reference>
<organism evidence="1 2">
    <name type="scientific">Elizabethkingia anophelis NUHP1</name>
    <dbReference type="NCBI Taxonomy" id="1338011"/>
    <lineage>
        <taxon>Bacteria</taxon>
        <taxon>Pseudomonadati</taxon>
        <taxon>Bacteroidota</taxon>
        <taxon>Flavobacteriia</taxon>
        <taxon>Flavobacteriales</taxon>
        <taxon>Weeksellaceae</taxon>
        <taxon>Elizabethkingia</taxon>
    </lineage>
</organism>
<proteinExistence type="predicted"/>
<dbReference type="STRING" id="1338011.BD94_2177"/>
<dbReference type="EMBL" id="CP007547">
    <property type="protein sequence ID" value="AIL45952.1"/>
    <property type="molecule type" value="Genomic_DNA"/>
</dbReference>
<dbReference type="eggNOG" id="COG0521">
    <property type="taxonomic scope" value="Bacteria"/>
</dbReference>
<evidence type="ECO:0000313" key="1">
    <source>
        <dbReference type="EMBL" id="AIL45952.1"/>
    </source>
</evidence>
<gene>
    <name evidence="1" type="ORF">BD94_2177</name>
</gene>
<evidence type="ECO:0000313" key="2">
    <source>
        <dbReference type="Proteomes" id="UP000028933"/>
    </source>
</evidence>
<dbReference type="KEGG" id="eao:BD94_2177"/>
<dbReference type="PROSITE" id="PS51257">
    <property type="entry name" value="PROKAR_LIPOPROTEIN"/>
    <property type="match status" value="1"/>
</dbReference>
<name>A0A077EEL7_9FLAO</name>
<dbReference type="HOGENOM" id="CLU_025928_1_0_10"/>
<dbReference type="Pfam" id="PF12771">
    <property type="entry name" value="SusD-like_2"/>
    <property type="match status" value="1"/>
</dbReference>
<dbReference type="InterPro" id="IPR011990">
    <property type="entry name" value="TPR-like_helical_dom_sf"/>
</dbReference>